<comment type="function">
    <text evidence="6">One of the primary rRNA binding proteins, this protein initially binds near the 5'-end of the 23S rRNA. It is important during the early stages of 50S assembly. It makes multiple contacts with different domains of the 23S rRNA in the assembled 50S subunit and ribosome.</text>
</comment>
<dbReference type="GO" id="GO:0003735">
    <property type="term" value="F:structural constituent of ribosome"/>
    <property type="evidence" value="ECO:0007669"/>
    <property type="project" value="InterPro"/>
</dbReference>
<dbReference type="PANTHER" id="PTHR10746">
    <property type="entry name" value="50S RIBOSOMAL PROTEIN L4"/>
    <property type="match status" value="1"/>
</dbReference>
<dbReference type="GO" id="GO:0006412">
    <property type="term" value="P:translation"/>
    <property type="evidence" value="ECO:0007669"/>
    <property type="project" value="UniProtKB-UniRule"/>
</dbReference>
<reference evidence="9" key="1">
    <citation type="submission" date="2016-04" db="EMBL/GenBank/DDBJ databases">
        <authorList>
            <person name="Antunes L.P."/>
            <person name="Martins L.F."/>
            <person name="Pereira R.V."/>
            <person name="Thomas A.M."/>
            <person name="Barbosa D."/>
            <person name="Nascimento L."/>
            <person name="Silva G.M."/>
            <person name="Condomitti G.W."/>
            <person name="Digiampietri L.A."/>
            <person name="Lombardi K.C."/>
            <person name="Ramos P.L."/>
            <person name="Quaggio R.B."/>
            <person name="Oliveira J.C."/>
            <person name="Pascon R.C."/>
            <person name="Cruz J.B."/>
            <person name="Silva A.M."/>
            <person name="Setubal J.C."/>
        </authorList>
    </citation>
    <scope>NUCLEOTIDE SEQUENCE [LARGE SCALE GENOMIC DNA]</scope>
</reference>
<evidence type="ECO:0000256" key="7">
    <source>
        <dbReference type="SAM" id="MobiDB-lite"/>
    </source>
</evidence>
<evidence type="ECO:0000256" key="6">
    <source>
        <dbReference type="HAMAP-Rule" id="MF_01328"/>
    </source>
</evidence>
<dbReference type="HAMAP" id="MF_01328_B">
    <property type="entry name" value="Ribosomal_uL4_B"/>
    <property type="match status" value="1"/>
</dbReference>
<dbReference type="NCBIfam" id="TIGR03953">
    <property type="entry name" value="rplD_bact"/>
    <property type="match status" value="1"/>
</dbReference>
<dbReference type="Gene3D" id="3.40.1370.10">
    <property type="match status" value="1"/>
</dbReference>
<protein>
    <recommendedName>
        <fullName evidence="5 6">Large ribosomal subunit protein uL4</fullName>
    </recommendedName>
</protein>
<comment type="similarity">
    <text evidence="1 6">Belongs to the universal ribosomal protein uL4 family.</text>
</comment>
<sequence>MPKVAVYNKEGATVGEITLSDAVFGAEVNPGLLHEVVQMYLANKRQGTADTKTRGEVSGGGRKPWRQKGTGRARQGSIRAPQWRKGGVVFGPHPREYGWSMPKKARRAALRQALSAKVKNGELIVVDKFELEAPKTKEVVNLLKNLKVEGSAFIVTAQEDVNIYKSARNIPGVRVNAARNLNAYDVLAAGKLVFTQDAVAKVEEVLG</sequence>
<dbReference type="SUPFAM" id="SSF52166">
    <property type="entry name" value="Ribosomal protein L4"/>
    <property type="match status" value="1"/>
</dbReference>
<dbReference type="InterPro" id="IPR013005">
    <property type="entry name" value="Ribosomal_uL4-like"/>
</dbReference>
<dbReference type="AlphaFoldDB" id="A0A1Y2T950"/>
<keyword evidence="6" id="KW-0699">rRNA-binding</keyword>
<dbReference type="EMBL" id="LWLV01000024">
    <property type="protein sequence ID" value="OTA42247.1"/>
    <property type="molecule type" value="Genomic_DNA"/>
</dbReference>
<evidence type="ECO:0000256" key="1">
    <source>
        <dbReference type="ARBA" id="ARBA00010528"/>
    </source>
</evidence>
<evidence type="ECO:0000313" key="8">
    <source>
        <dbReference type="EMBL" id="OTA42247.1"/>
    </source>
</evidence>
<accession>A0A1Y2T950</accession>
<proteinExistence type="inferred from homology"/>
<keyword evidence="3 6" id="KW-0689">Ribosomal protein</keyword>
<comment type="function">
    <text evidence="6">Forms part of the polypeptide exit tunnel.</text>
</comment>
<evidence type="ECO:0000256" key="2">
    <source>
        <dbReference type="ARBA" id="ARBA00011838"/>
    </source>
</evidence>
<dbReference type="GO" id="GO:1990904">
    <property type="term" value="C:ribonucleoprotein complex"/>
    <property type="evidence" value="ECO:0007669"/>
    <property type="project" value="UniProtKB-KW"/>
</dbReference>
<dbReference type="PANTHER" id="PTHR10746:SF6">
    <property type="entry name" value="LARGE RIBOSOMAL SUBUNIT PROTEIN UL4M"/>
    <property type="match status" value="1"/>
</dbReference>
<comment type="caution">
    <text evidence="8">The sequence shown here is derived from an EMBL/GenBank/DDBJ whole genome shotgun (WGS) entry which is preliminary data.</text>
</comment>
<evidence type="ECO:0000256" key="3">
    <source>
        <dbReference type="ARBA" id="ARBA00022980"/>
    </source>
</evidence>
<keyword evidence="4 6" id="KW-0687">Ribonucleoprotein</keyword>
<evidence type="ECO:0000256" key="4">
    <source>
        <dbReference type="ARBA" id="ARBA00023274"/>
    </source>
</evidence>
<dbReference type="GO" id="GO:0019843">
    <property type="term" value="F:rRNA binding"/>
    <property type="evidence" value="ECO:0007669"/>
    <property type="project" value="UniProtKB-UniRule"/>
</dbReference>
<feature type="region of interest" description="Disordered" evidence="7">
    <location>
        <begin position="47"/>
        <end position="77"/>
    </location>
</feature>
<evidence type="ECO:0000256" key="5">
    <source>
        <dbReference type="ARBA" id="ARBA00035244"/>
    </source>
</evidence>
<dbReference type="Proteomes" id="UP000194267">
    <property type="component" value="Unassembled WGS sequence"/>
</dbReference>
<gene>
    <name evidence="6" type="primary">rplD</name>
    <name evidence="8" type="ORF">A6D92_00575</name>
</gene>
<dbReference type="Pfam" id="PF00573">
    <property type="entry name" value="Ribosomal_L4"/>
    <property type="match status" value="1"/>
</dbReference>
<dbReference type="InterPro" id="IPR002136">
    <property type="entry name" value="Ribosomal_uL4"/>
</dbReference>
<dbReference type="GO" id="GO:0005840">
    <property type="term" value="C:ribosome"/>
    <property type="evidence" value="ECO:0007669"/>
    <property type="project" value="UniProtKB-KW"/>
</dbReference>
<evidence type="ECO:0000313" key="9">
    <source>
        <dbReference type="Proteomes" id="UP000194267"/>
    </source>
</evidence>
<comment type="subunit">
    <text evidence="2 6">Part of the 50S ribosomal subunit.</text>
</comment>
<keyword evidence="6" id="KW-0694">RNA-binding</keyword>
<organism evidence="8 9">
    <name type="scientific">Symbiobacterium thermophilum</name>
    <dbReference type="NCBI Taxonomy" id="2734"/>
    <lineage>
        <taxon>Bacteria</taxon>
        <taxon>Bacillati</taxon>
        <taxon>Bacillota</taxon>
        <taxon>Clostridia</taxon>
        <taxon>Eubacteriales</taxon>
        <taxon>Symbiobacteriaceae</taxon>
        <taxon>Symbiobacterium</taxon>
    </lineage>
</organism>
<name>A0A1Y2T950_SYMTR</name>
<dbReference type="InterPro" id="IPR023574">
    <property type="entry name" value="Ribosomal_uL4_dom_sf"/>
</dbReference>